<dbReference type="InterPro" id="IPR029052">
    <property type="entry name" value="Metallo-depent_PP-like"/>
</dbReference>
<dbReference type="EMBL" id="CAJFCJ010000001">
    <property type="protein sequence ID" value="CAD5111450.1"/>
    <property type="molecule type" value="Genomic_DNA"/>
</dbReference>
<dbReference type="PANTHER" id="PTHR10161">
    <property type="entry name" value="TARTRATE-RESISTANT ACID PHOSPHATASE TYPE 5"/>
    <property type="match status" value="1"/>
</dbReference>
<evidence type="ECO:0000256" key="8">
    <source>
        <dbReference type="ARBA" id="ARBA00022490"/>
    </source>
</evidence>
<dbReference type="PROSITE" id="PS00113">
    <property type="entry name" value="ADENYLATE_KINASE"/>
    <property type="match status" value="1"/>
</dbReference>
<evidence type="ECO:0000256" key="17">
    <source>
        <dbReference type="ARBA" id="ARBA00029999"/>
    </source>
</evidence>
<evidence type="ECO:0000256" key="4">
    <source>
        <dbReference type="ARBA" id="ARBA00011245"/>
    </source>
</evidence>
<dbReference type="SUPFAM" id="SSF52540">
    <property type="entry name" value="P-loop containing nucleoside triphosphate hydrolases"/>
    <property type="match status" value="1"/>
</dbReference>
<dbReference type="EC" id="2.7.4.3" evidence="6"/>
<evidence type="ECO:0000256" key="5">
    <source>
        <dbReference type="ARBA" id="ARBA00012646"/>
    </source>
</evidence>
<dbReference type="GO" id="GO:0004017">
    <property type="term" value="F:AMP kinase activity"/>
    <property type="evidence" value="ECO:0007669"/>
    <property type="project" value="UniProtKB-EC"/>
</dbReference>
<dbReference type="HAMAP" id="MF_00235">
    <property type="entry name" value="Adenylate_kinase_Adk"/>
    <property type="match status" value="1"/>
</dbReference>
<evidence type="ECO:0000259" key="22">
    <source>
        <dbReference type="Pfam" id="PF00149"/>
    </source>
</evidence>
<dbReference type="FunFam" id="3.40.50.300:FF:000315">
    <property type="entry name" value="Adenylate kinase 1"/>
    <property type="match status" value="1"/>
</dbReference>
<comment type="subunit">
    <text evidence="4">Monomer.</text>
</comment>
<evidence type="ECO:0000256" key="18">
    <source>
        <dbReference type="ARBA" id="ARBA00031517"/>
    </source>
</evidence>
<evidence type="ECO:0000256" key="7">
    <source>
        <dbReference type="ARBA" id="ARBA00015822"/>
    </source>
</evidence>
<evidence type="ECO:0000256" key="3">
    <source>
        <dbReference type="ARBA" id="ARBA00004496"/>
    </source>
</evidence>
<dbReference type="InterPro" id="IPR000850">
    <property type="entry name" value="Adenylat/UMP-CMP_kin"/>
</dbReference>
<dbReference type="Gene3D" id="3.40.50.300">
    <property type="entry name" value="P-loop containing nucleotide triphosphate hydrolases"/>
    <property type="match status" value="1"/>
</dbReference>
<comment type="caution">
    <text evidence="24">The sequence shown here is derived from an EMBL/GenBank/DDBJ whole genome shotgun (WGS) entry which is preliminary data.</text>
</comment>
<comment type="function">
    <text evidence="2">Catalyzes the reversible transfer of the terminal phosphate group between ATP and AMP. Plays an important role in cellular energy homeostasis and in adenine nucleotide metabolism.</text>
</comment>
<evidence type="ECO:0000256" key="21">
    <source>
        <dbReference type="ARBA" id="ARBA00078502"/>
    </source>
</evidence>
<gene>
    <name evidence="24" type="ORF">DGYR_LOCUS742</name>
</gene>
<feature type="domain" description="DUF1330" evidence="23">
    <location>
        <begin position="293"/>
        <end position="373"/>
    </location>
</feature>
<dbReference type="EC" id="3.1.3.2" evidence="5"/>
<evidence type="ECO:0000256" key="2">
    <source>
        <dbReference type="ARBA" id="ARBA00003053"/>
    </source>
</evidence>
<dbReference type="CDD" id="cd01428">
    <property type="entry name" value="ADK"/>
    <property type="match status" value="1"/>
</dbReference>
<dbReference type="InterPro" id="IPR033690">
    <property type="entry name" value="Adenylat_kinase_CS"/>
</dbReference>
<evidence type="ECO:0000256" key="16">
    <source>
        <dbReference type="ARBA" id="ARBA00023242"/>
    </source>
</evidence>
<dbReference type="Gene3D" id="3.60.21.10">
    <property type="match status" value="1"/>
</dbReference>
<dbReference type="GO" id="GO:0003993">
    <property type="term" value="F:acid phosphatase activity"/>
    <property type="evidence" value="ECO:0007669"/>
    <property type="project" value="UniProtKB-EC"/>
</dbReference>
<dbReference type="CDD" id="cd07378">
    <property type="entry name" value="MPP_ACP5"/>
    <property type="match status" value="1"/>
</dbReference>
<dbReference type="NCBIfam" id="TIGR01359">
    <property type="entry name" value="UMP_CMP_kin_fam"/>
    <property type="match status" value="1"/>
</dbReference>
<dbReference type="Gene3D" id="3.30.70.100">
    <property type="match status" value="1"/>
</dbReference>
<evidence type="ECO:0000313" key="24">
    <source>
        <dbReference type="EMBL" id="CAD5111450.1"/>
    </source>
</evidence>
<dbReference type="InterPro" id="IPR010753">
    <property type="entry name" value="DUF1330"/>
</dbReference>
<dbReference type="GO" id="GO:0006207">
    <property type="term" value="P:'de novo' pyrimidine nucleobase biosynthetic process"/>
    <property type="evidence" value="ECO:0007669"/>
    <property type="project" value="InterPro"/>
</dbReference>
<comment type="catalytic activity">
    <reaction evidence="20">
        <text>UMP + ATP = UDP + ADP</text>
        <dbReference type="Rhea" id="RHEA:24400"/>
        <dbReference type="ChEBI" id="CHEBI:30616"/>
        <dbReference type="ChEBI" id="CHEBI:57865"/>
        <dbReference type="ChEBI" id="CHEBI:58223"/>
        <dbReference type="ChEBI" id="CHEBI:456216"/>
        <dbReference type="EC" id="2.7.4.14"/>
    </reaction>
</comment>
<dbReference type="GO" id="GO:0006221">
    <property type="term" value="P:pyrimidine nucleotide biosynthetic process"/>
    <property type="evidence" value="ECO:0007669"/>
    <property type="project" value="UniProtKB-KW"/>
</dbReference>
<reference evidence="24 25" key="1">
    <citation type="submission" date="2020-08" db="EMBL/GenBank/DDBJ databases">
        <authorList>
            <person name="Hejnol A."/>
        </authorList>
    </citation>
    <scope>NUCLEOTIDE SEQUENCE [LARGE SCALE GENOMIC DNA]</scope>
</reference>
<protein>
    <recommendedName>
        <fullName evidence="7">Tartrate-resistant acid phosphatase type 5</fullName>
        <ecNumber evidence="6">2.7.4.3</ecNumber>
        <ecNumber evidence="5">3.1.3.2</ecNumber>
    </recommendedName>
    <alternativeName>
        <fullName evidence="18">ATP:AMP phosphotransferase</fullName>
    </alternativeName>
    <alternativeName>
        <fullName evidence="21">Adenylate monophosphate kinase</fullName>
    </alternativeName>
    <alternativeName>
        <fullName evidence="19">Tartrate-resistant acid ATPase</fullName>
    </alternativeName>
    <alternativeName>
        <fullName evidence="17">Type 5 acid phosphatase</fullName>
    </alternativeName>
</protein>
<keyword evidence="16" id="KW-0539">Nucleus</keyword>
<comment type="catalytic activity">
    <reaction evidence="1">
        <text>a phosphate monoester + H2O = an alcohol + phosphate</text>
        <dbReference type="Rhea" id="RHEA:15017"/>
        <dbReference type="ChEBI" id="CHEBI:15377"/>
        <dbReference type="ChEBI" id="CHEBI:30879"/>
        <dbReference type="ChEBI" id="CHEBI:43474"/>
        <dbReference type="ChEBI" id="CHEBI:67140"/>
        <dbReference type="EC" id="3.1.3.2"/>
    </reaction>
</comment>
<dbReference type="OrthoDB" id="411211at2759"/>
<dbReference type="FunFam" id="3.60.21.10:FF:000062">
    <property type="entry name" value="Tartrate-resistant acid phosphatase type 5"/>
    <property type="match status" value="1"/>
</dbReference>
<feature type="non-terminal residue" evidence="24">
    <location>
        <position position="659"/>
    </location>
</feature>
<dbReference type="SUPFAM" id="SSF56300">
    <property type="entry name" value="Metallo-dependent phosphatases"/>
    <property type="match status" value="1"/>
</dbReference>
<dbReference type="InterPro" id="IPR006266">
    <property type="entry name" value="UMP_CMP_kinase"/>
</dbReference>
<dbReference type="GO" id="GO:0005524">
    <property type="term" value="F:ATP binding"/>
    <property type="evidence" value="ECO:0007669"/>
    <property type="project" value="UniProtKB-KW"/>
</dbReference>
<evidence type="ECO:0000256" key="10">
    <source>
        <dbReference type="ARBA" id="ARBA00022729"/>
    </source>
</evidence>
<evidence type="ECO:0000256" key="9">
    <source>
        <dbReference type="ARBA" id="ARBA00022679"/>
    </source>
</evidence>
<dbReference type="InterPro" id="IPR004843">
    <property type="entry name" value="Calcineurin-like_PHP"/>
</dbReference>
<evidence type="ECO:0000256" key="15">
    <source>
        <dbReference type="ARBA" id="ARBA00022975"/>
    </source>
</evidence>
<keyword evidence="11" id="KW-0547">Nucleotide-binding</keyword>
<proteinExistence type="inferred from homology"/>
<accession>A0A7I8V5I3</accession>
<dbReference type="Pfam" id="PF00149">
    <property type="entry name" value="Metallophos"/>
    <property type="match status" value="1"/>
</dbReference>
<organism evidence="24 25">
    <name type="scientific">Dimorphilus gyrociliatus</name>
    <dbReference type="NCBI Taxonomy" id="2664684"/>
    <lineage>
        <taxon>Eukaryota</taxon>
        <taxon>Metazoa</taxon>
        <taxon>Spiralia</taxon>
        <taxon>Lophotrochozoa</taxon>
        <taxon>Annelida</taxon>
        <taxon>Polychaeta</taxon>
        <taxon>Polychaeta incertae sedis</taxon>
        <taxon>Dinophilidae</taxon>
        <taxon>Dimorphilus</taxon>
    </lineage>
</organism>
<dbReference type="InterPro" id="IPR027417">
    <property type="entry name" value="P-loop_NTPase"/>
</dbReference>
<evidence type="ECO:0000256" key="19">
    <source>
        <dbReference type="ARBA" id="ARBA00031589"/>
    </source>
</evidence>
<comment type="subcellular location">
    <subcellularLocation>
        <location evidence="3">Cytoplasm</location>
    </subcellularLocation>
</comment>
<keyword evidence="14" id="KW-0067">ATP-binding</keyword>
<keyword evidence="10" id="KW-0732">Signal</keyword>
<evidence type="ECO:0000259" key="23">
    <source>
        <dbReference type="Pfam" id="PF07045"/>
    </source>
</evidence>
<keyword evidence="15" id="KW-0665">Pyrimidine biosynthesis</keyword>
<evidence type="ECO:0000256" key="20">
    <source>
        <dbReference type="ARBA" id="ARBA00048116"/>
    </source>
</evidence>
<feature type="domain" description="Calcineurin-like phosphoesterase" evidence="22">
    <location>
        <begin position="414"/>
        <end position="600"/>
    </location>
</feature>
<dbReference type="GO" id="GO:0005737">
    <property type="term" value="C:cytoplasm"/>
    <property type="evidence" value="ECO:0007669"/>
    <property type="project" value="UniProtKB-SubCell"/>
</dbReference>
<keyword evidence="13" id="KW-0378">Hydrolase</keyword>
<evidence type="ECO:0000313" key="25">
    <source>
        <dbReference type="Proteomes" id="UP000549394"/>
    </source>
</evidence>
<evidence type="ECO:0000256" key="6">
    <source>
        <dbReference type="ARBA" id="ARBA00012955"/>
    </source>
</evidence>
<dbReference type="Pfam" id="PF00406">
    <property type="entry name" value="ADK"/>
    <property type="match status" value="1"/>
</dbReference>
<dbReference type="Pfam" id="PF07045">
    <property type="entry name" value="DUF1330"/>
    <property type="match status" value="1"/>
</dbReference>
<dbReference type="InterPro" id="IPR024927">
    <property type="entry name" value="Acid_PPase"/>
</dbReference>
<sequence length="659" mass="75008">MYKPHVIFVLGGPGAGKGTQCEKITNTYGYTHLSAGELLRQERASGSQESDIIEQYIRQGQIVPVEITISLLEKAMINTKKNNPNNRGFLIDGFPRNQNNLDGWNDKMDGKAVVEGVLFFEASDDICVNRCLTRGQSSGRSDDNLESLKKRLKTYHESTMPILEKFKEQNLLHRIDATPGPDEEKESDKFGVLVLIRISTCYALDGRNTLVQQKSVIRNYHGKILGLAKDFELIEDPEKKWGDGRTLIVLHFPSWEYAKMWKDCTPDMKQPDWLGGVDIVVVPLRTSLDGNQTFFVSDISVYDLDGFNACYIQTIADQLKSAGANTVVGTDRNEKYRGLWDSGYILMTQWQCGKAFTEWYNSENYQKCLQERSVYGCATSFCFRLELLGDWGGLPFYPYKTYIETATAKRIGIVAETLNSKLLLALGDNFYFDGVKDINDKRFFDTYENVFTAPALKKSKWYVIAGNHDHYGNISAQILYTNRSNSWYFPHYYYTQSHNIPFSKKTVQFVMIDTILLCGNTGYDILYDQPKNVDNKKAKVQLDWIENELKKSTADYLIVSGHFPMYSIAEHGPTKCLIDKLEPLFIKYQVSAYFCGHDHNLQHLRVGNIDYLLSGASNFIDTGTQHKDSVPNGSLKFHWADQFALGGFGIVQTNKEEMK</sequence>
<dbReference type="PRINTS" id="PR00094">
    <property type="entry name" value="ADENYLTKNASE"/>
</dbReference>
<dbReference type="InterPro" id="IPR051558">
    <property type="entry name" value="Metallophosphoesterase_PAP"/>
</dbReference>
<evidence type="ECO:0000256" key="11">
    <source>
        <dbReference type="ARBA" id="ARBA00022741"/>
    </source>
</evidence>
<name>A0A7I8V5I3_9ANNE</name>
<dbReference type="PANTHER" id="PTHR10161:SF14">
    <property type="entry name" value="TARTRATE-RESISTANT ACID PHOSPHATASE TYPE 5"/>
    <property type="match status" value="1"/>
</dbReference>
<evidence type="ECO:0000256" key="13">
    <source>
        <dbReference type="ARBA" id="ARBA00022801"/>
    </source>
</evidence>
<keyword evidence="8" id="KW-0963">Cytoplasm</keyword>
<keyword evidence="12" id="KW-0418">Kinase</keyword>
<evidence type="ECO:0000256" key="12">
    <source>
        <dbReference type="ARBA" id="ARBA00022777"/>
    </source>
</evidence>
<keyword evidence="9" id="KW-0808">Transferase</keyword>
<evidence type="ECO:0000256" key="1">
    <source>
        <dbReference type="ARBA" id="ARBA00000032"/>
    </source>
</evidence>
<dbReference type="AlphaFoldDB" id="A0A7I8V5I3"/>
<keyword evidence="25" id="KW-1185">Reference proteome</keyword>
<evidence type="ECO:0000256" key="14">
    <source>
        <dbReference type="ARBA" id="ARBA00022840"/>
    </source>
</evidence>
<dbReference type="Proteomes" id="UP000549394">
    <property type="component" value="Unassembled WGS sequence"/>
</dbReference>